<dbReference type="PANTHER" id="PTHR43110:SF1">
    <property type="entry name" value="THIOL PEROXIDASE"/>
    <property type="match status" value="1"/>
</dbReference>
<dbReference type="InterPro" id="IPR050455">
    <property type="entry name" value="Tpx_Peroxidase_subfamily"/>
</dbReference>
<dbReference type="PROSITE" id="PS51352">
    <property type="entry name" value="THIOREDOXIN_2"/>
    <property type="match status" value="1"/>
</dbReference>
<dbReference type="Gene3D" id="3.40.30.10">
    <property type="entry name" value="Glutaredoxin"/>
    <property type="match status" value="1"/>
</dbReference>
<keyword evidence="2" id="KW-0676">Redox-active center</keyword>
<dbReference type="AlphaFoldDB" id="A0ABD5Z436"/>
<reference evidence="5 6" key="1">
    <citation type="journal article" date="2019" name="Int. J. Syst. Evol. Microbiol.">
        <title>The Global Catalogue of Microorganisms (GCM) 10K type strain sequencing project: providing services to taxonomists for standard genome sequencing and annotation.</title>
        <authorList>
            <consortium name="The Broad Institute Genomics Platform"/>
            <consortium name="The Broad Institute Genome Sequencing Center for Infectious Disease"/>
            <person name="Wu L."/>
            <person name="Ma J."/>
        </authorList>
    </citation>
    <scope>NUCLEOTIDE SEQUENCE [LARGE SCALE GENOMIC DNA]</scope>
    <source>
        <strain evidence="5 6">XZGYJ-43</strain>
    </source>
</reference>
<feature type="domain" description="Thioredoxin" evidence="4">
    <location>
        <begin position="2"/>
        <end position="158"/>
    </location>
</feature>
<dbReference type="EMBL" id="JBHTAR010000011">
    <property type="protein sequence ID" value="MFC7199936.1"/>
    <property type="molecule type" value="Genomic_DNA"/>
</dbReference>
<organism evidence="5 6">
    <name type="scientific">Halospeciosus flavus</name>
    <dbReference type="NCBI Taxonomy" id="3032283"/>
    <lineage>
        <taxon>Archaea</taxon>
        <taxon>Methanobacteriati</taxon>
        <taxon>Methanobacteriota</taxon>
        <taxon>Stenosarchaea group</taxon>
        <taxon>Halobacteria</taxon>
        <taxon>Halobacteriales</taxon>
        <taxon>Halobacteriaceae</taxon>
        <taxon>Halospeciosus</taxon>
    </lineage>
</organism>
<evidence type="ECO:0000256" key="2">
    <source>
        <dbReference type="ARBA" id="ARBA00023284"/>
    </source>
</evidence>
<feature type="active site" description="Cysteine sulfenic acid (-SOH) intermediate; for peroxidase activity" evidence="3">
    <location>
        <position position="47"/>
    </location>
</feature>
<dbReference type="PIRSF" id="PIRSF000239">
    <property type="entry name" value="AHPC"/>
    <property type="match status" value="1"/>
</dbReference>
<evidence type="ECO:0000259" key="4">
    <source>
        <dbReference type="PROSITE" id="PS51352"/>
    </source>
</evidence>
<dbReference type="Proteomes" id="UP001596447">
    <property type="component" value="Unassembled WGS sequence"/>
</dbReference>
<evidence type="ECO:0000313" key="6">
    <source>
        <dbReference type="Proteomes" id="UP001596447"/>
    </source>
</evidence>
<dbReference type="InterPro" id="IPR013766">
    <property type="entry name" value="Thioredoxin_domain"/>
</dbReference>
<comment type="caution">
    <text evidence="5">The sequence shown here is derived from an EMBL/GenBank/DDBJ whole genome shotgun (WGS) entry which is preliminary data.</text>
</comment>
<accession>A0ABD5Z436</accession>
<sequence length="158" mass="16950">MVSTGDDAPDFTAPLANGDVAEFTLSEHLDDGPVVLAFFPAAFTGTCTTEMCTFQDQLGGFEDVGATVVGVSVDLPFALNEFRDQEDLTFGLVSDHEKELIEAYDVWTSMPDLGVEGVAERAVFVVNSEGEITYDWVGENLGVEPPYEAVRDAAADAE</sequence>
<dbReference type="InterPro" id="IPR000866">
    <property type="entry name" value="AhpC/TSA"/>
</dbReference>
<dbReference type="SUPFAM" id="SSF52833">
    <property type="entry name" value="Thioredoxin-like"/>
    <property type="match status" value="1"/>
</dbReference>
<dbReference type="Pfam" id="PF00578">
    <property type="entry name" value="AhpC-TSA"/>
    <property type="match status" value="1"/>
</dbReference>
<evidence type="ECO:0000313" key="5">
    <source>
        <dbReference type="EMBL" id="MFC7199936.1"/>
    </source>
</evidence>
<gene>
    <name evidence="5" type="ORF">ACFQJ9_11050</name>
</gene>
<dbReference type="InterPro" id="IPR024706">
    <property type="entry name" value="Peroxiredoxin_AhpC-typ"/>
</dbReference>
<dbReference type="GO" id="GO:0016491">
    <property type="term" value="F:oxidoreductase activity"/>
    <property type="evidence" value="ECO:0007669"/>
    <property type="project" value="UniProtKB-KW"/>
</dbReference>
<protein>
    <submittedName>
        <fullName evidence="5">Redoxin domain-containing protein</fullName>
    </submittedName>
</protein>
<evidence type="ECO:0000256" key="1">
    <source>
        <dbReference type="ARBA" id="ARBA00023002"/>
    </source>
</evidence>
<dbReference type="InterPro" id="IPR036249">
    <property type="entry name" value="Thioredoxin-like_sf"/>
</dbReference>
<evidence type="ECO:0000256" key="3">
    <source>
        <dbReference type="PIRSR" id="PIRSR000239-1"/>
    </source>
</evidence>
<dbReference type="RefSeq" id="WP_279529858.1">
    <property type="nucleotide sequence ID" value="NZ_CP122312.1"/>
</dbReference>
<name>A0ABD5Z436_9EURY</name>
<dbReference type="PANTHER" id="PTHR43110">
    <property type="entry name" value="THIOL PEROXIDASE"/>
    <property type="match status" value="1"/>
</dbReference>
<keyword evidence="1" id="KW-0560">Oxidoreductase</keyword>
<proteinExistence type="predicted"/>
<keyword evidence="6" id="KW-1185">Reference proteome</keyword>